<comment type="catalytic activity">
    <reaction evidence="9">
        <text>a 3'-end 2',3'-cyclophospho-ribonucleotide-RNA + a 5'-end dephospho-ribonucleoside-RNA + GTP + H2O = a ribonucleotidyl-ribonucleotide-RNA + GMP + diphosphate + H(+)</text>
        <dbReference type="Rhea" id="RHEA:68080"/>
        <dbReference type="Rhea" id="RHEA-COMP:10464"/>
        <dbReference type="Rhea" id="RHEA-COMP:13936"/>
        <dbReference type="Rhea" id="RHEA-COMP:17355"/>
        <dbReference type="ChEBI" id="CHEBI:15377"/>
        <dbReference type="ChEBI" id="CHEBI:15378"/>
        <dbReference type="ChEBI" id="CHEBI:33019"/>
        <dbReference type="ChEBI" id="CHEBI:37565"/>
        <dbReference type="ChEBI" id="CHEBI:58115"/>
        <dbReference type="ChEBI" id="CHEBI:83064"/>
        <dbReference type="ChEBI" id="CHEBI:138284"/>
        <dbReference type="ChEBI" id="CHEBI:173118"/>
        <dbReference type="EC" id="6.5.1.8"/>
    </reaction>
</comment>
<feature type="binding site" evidence="12">
    <location>
        <position position="97"/>
    </location>
    <ligand>
        <name>Mn(2+)</name>
        <dbReference type="ChEBI" id="CHEBI:29035"/>
        <label>1</label>
    </ligand>
</feature>
<dbReference type="Proteomes" id="UP000007880">
    <property type="component" value="Chromosome"/>
</dbReference>
<dbReference type="PATRIC" id="fig|926550.5.peg.4166"/>
<dbReference type="AlphaFoldDB" id="I0I9H0"/>
<dbReference type="GO" id="GO:0003972">
    <property type="term" value="F:RNA ligase (ATP) activity"/>
    <property type="evidence" value="ECO:0007669"/>
    <property type="project" value="TreeGrafter"/>
</dbReference>
<dbReference type="InterPro" id="IPR036025">
    <property type="entry name" value="RtcB-like_sf"/>
</dbReference>
<keyword evidence="5" id="KW-0692">RNA repair</keyword>
<keyword evidence="3 12" id="KW-0479">Metal-binding</keyword>
<keyword evidence="2 13" id="KW-0436">Ligase</keyword>
<evidence type="ECO:0000256" key="6">
    <source>
        <dbReference type="ARBA" id="ARBA00023134"/>
    </source>
</evidence>
<dbReference type="eggNOG" id="COG1690">
    <property type="taxonomic scope" value="Bacteria"/>
</dbReference>
<dbReference type="HOGENOM" id="CLU_022279_0_1_0"/>
<evidence type="ECO:0000256" key="1">
    <source>
        <dbReference type="ARBA" id="ARBA00008071"/>
    </source>
</evidence>
<evidence type="ECO:0000256" key="14">
    <source>
        <dbReference type="SAM" id="MobiDB-lite"/>
    </source>
</evidence>
<organism evidence="15 16">
    <name type="scientific">Caldilinea aerophila (strain DSM 14535 / JCM 11387 / NBRC 104270 / STL-6-O1)</name>
    <dbReference type="NCBI Taxonomy" id="926550"/>
    <lineage>
        <taxon>Bacteria</taxon>
        <taxon>Bacillati</taxon>
        <taxon>Chloroflexota</taxon>
        <taxon>Caldilineae</taxon>
        <taxon>Caldilineales</taxon>
        <taxon>Caldilineaceae</taxon>
        <taxon>Caldilinea</taxon>
    </lineage>
</organism>
<protein>
    <recommendedName>
        <fullName evidence="13">tRNA-splicing ligase RtcB</fullName>
        <ecNumber evidence="13">6.5.1.-</ecNumber>
    </recommendedName>
</protein>
<comment type="cofactor">
    <cofactor evidence="12 13">
        <name>Mn(2+)</name>
        <dbReference type="ChEBI" id="CHEBI:29035"/>
    </cofactor>
    <text evidence="12 13">Binds 2 manganese ions per subunit.</text>
</comment>
<name>I0I9H0_CALAS</name>
<dbReference type="KEGG" id="cap:CLDAP_38680"/>
<dbReference type="STRING" id="926550.CLDAP_38680"/>
<evidence type="ECO:0000313" key="16">
    <source>
        <dbReference type="Proteomes" id="UP000007880"/>
    </source>
</evidence>
<dbReference type="Pfam" id="PF01139">
    <property type="entry name" value="RtcB"/>
    <property type="match status" value="1"/>
</dbReference>
<comment type="subunit">
    <text evidence="13">Monomer.</text>
</comment>
<comment type="catalytic activity">
    <reaction evidence="8">
        <text>a 3'-end 3'-phospho-ribonucleotide-RNA + a 5'-end dephospho-ribonucleoside-RNA + GTP = a ribonucleotidyl-ribonucleotide-RNA + GMP + diphosphate</text>
        <dbReference type="Rhea" id="RHEA:68076"/>
        <dbReference type="Rhea" id="RHEA-COMP:10463"/>
        <dbReference type="Rhea" id="RHEA-COMP:13936"/>
        <dbReference type="Rhea" id="RHEA-COMP:17355"/>
        <dbReference type="ChEBI" id="CHEBI:33019"/>
        <dbReference type="ChEBI" id="CHEBI:37565"/>
        <dbReference type="ChEBI" id="CHEBI:58115"/>
        <dbReference type="ChEBI" id="CHEBI:83062"/>
        <dbReference type="ChEBI" id="CHEBI:138284"/>
        <dbReference type="ChEBI" id="CHEBI:173118"/>
        <dbReference type="EC" id="6.5.1.8"/>
    </reaction>
</comment>
<evidence type="ECO:0000256" key="7">
    <source>
        <dbReference type="ARBA" id="ARBA00023211"/>
    </source>
</evidence>
<evidence type="ECO:0000256" key="12">
    <source>
        <dbReference type="PIRSR" id="PIRSR601233-3"/>
    </source>
</evidence>
<keyword evidence="4 11" id="KW-0547">Nucleotide-binding</keyword>
<dbReference type="SUPFAM" id="SSF103365">
    <property type="entry name" value="Hypothetical protein PH1602"/>
    <property type="match status" value="1"/>
</dbReference>
<dbReference type="EC" id="6.5.1.-" evidence="13"/>
<keyword evidence="16" id="KW-1185">Reference proteome</keyword>
<evidence type="ECO:0000256" key="10">
    <source>
        <dbReference type="PIRSR" id="PIRSR601233-1"/>
    </source>
</evidence>
<feature type="binding site" evidence="11">
    <location>
        <begin position="407"/>
        <end position="410"/>
    </location>
    <ligand>
        <name>GMP</name>
        <dbReference type="ChEBI" id="CHEBI:58115"/>
    </ligand>
</feature>
<sequence length="484" mass="53200">MELKHLRQISDYEWEIPQSYRHDMRASVRIFATRRLLEQIADDQSLEQAVNAATLPGVVSPVVVMPDMHQGYGFPIGGVAATAYPHGVISPGAIGYDINCGVRLLASGIEYEAALPYLDTLATLLNTYCPSGVGSEGVVRVQVEELNKILREGARWALKHGYATEEDLERTEEGGRLEDADPAQVSERAKQRGREQIGSLGAGNHFIEVEVVEQIFHPEAARAMGLQEGCLAVQIHCGSRGLGHQVCTDYVQSFQHAVHKYGIHLPDRELVCAPMDSPEGKAYMAAMRAAANFAFANRQLLAHSARRAFEETFAGRFNKKEWRLRQVYDIAHNMGKLETHEREGRRLRVCVHRKGATRAFGPGSPELPAEYQDIGQPVLVPGSMGTASWVLVGTETSMERSWGSTCHGAGRVLSRAKAKKQVRGERLREELEAHGVKVRAGSMSGLAEEAPQAYKDVDMVVETVTHAGIARKVARLRPVAVIKG</sequence>
<proteinExistence type="inferred from homology"/>
<evidence type="ECO:0000256" key="13">
    <source>
        <dbReference type="RuleBase" id="RU371113"/>
    </source>
</evidence>
<feature type="binding site" evidence="11">
    <location>
        <position position="388"/>
    </location>
    <ligand>
        <name>GMP</name>
        <dbReference type="ChEBI" id="CHEBI:58115"/>
    </ligand>
</feature>
<dbReference type="GO" id="GO:0005525">
    <property type="term" value="F:GTP binding"/>
    <property type="evidence" value="ECO:0007669"/>
    <property type="project" value="UniProtKB-KW"/>
</dbReference>
<dbReference type="Gene3D" id="3.90.1860.10">
    <property type="entry name" value="tRNA-splicing ligase RtcB"/>
    <property type="match status" value="1"/>
</dbReference>
<dbReference type="OrthoDB" id="9802323at2"/>
<feature type="binding site" evidence="12">
    <location>
        <position position="205"/>
    </location>
    <ligand>
        <name>Mn(2+)</name>
        <dbReference type="ChEBI" id="CHEBI:29035"/>
        <label>1</label>
    </ligand>
</feature>
<keyword evidence="6 11" id="KW-0342">GTP-binding</keyword>
<feature type="binding site" evidence="12">
    <location>
        <position position="236"/>
    </location>
    <ligand>
        <name>Mn(2+)</name>
        <dbReference type="ChEBI" id="CHEBI:29035"/>
        <label>2</label>
    </ligand>
</feature>
<gene>
    <name evidence="13" type="primary">rtcB</name>
    <name evidence="15" type="ordered locus">CLDAP_38680</name>
</gene>
<dbReference type="PANTHER" id="PTHR11118">
    <property type="entry name" value="RNA-SPLICING LIGASE RTCB HOMOLOG"/>
    <property type="match status" value="1"/>
</dbReference>
<keyword evidence="7 12" id="KW-0464">Manganese</keyword>
<feature type="binding site" evidence="12">
    <location>
        <position position="332"/>
    </location>
    <ligand>
        <name>Mn(2+)</name>
        <dbReference type="ChEBI" id="CHEBI:29035"/>
        <label>2</label>
    </ligand>
</feature>
<accession>I0I9H0</accession>
<comment type="similarity">
    <text evidence="1 13">Belongs to the RtcB family.</text>
</comment>
<evidence type="ECO:0000256" key="4">
    <source>
        <dbReference type="ARBA" id="ARBA00022741"/>
    </source>
</evidence>
<evidence type="ECO:0000256" key="8">
    <source>
        <dbReference type="ARBA" id="ARBA00047746"/>
    </source>
</evidence>
<evidence type="ECO:0000256" key="3">
    <source>
        <dbReference type="ARBA" id="ARBA00022723"/>
    </source>
</evidence>
<feature type="active site" description="GMP-histidine intermediate" evidence="10">
    <location>
        <position position="407"/>
    </location>
</feature>
<feature type="binding site" evidence="11">
    <location>
        <begin position="332"/>
        <end position="333"/>
    </location>
    <ligand>
        <name>GMP</name>
        <dbReference type="ChEBI" id="CHEBI:58115"/>
    </ligand>
</feature>
<dbReference type="InterPro" id="IPR001233">
    <property type="entry name" value="RtcB"/>
</dbReference>
<dbReference type="GO" id="GO:0046872">
    <property type="term" value="F:metal ion binding"/>
    <property type="evidence" value="ECO:0007669"/>
    <property type="project" value="UniProtKB-UniRule"/>
</dbReference>
<feature type="region of interest" description="Disordered" evidence="14">
    <location>
        <begin position="165"/>
        <end position="184"/>
    </location>
</feature>
<dbReference type="EMBL" id="AP012337">
    <property type="protein sequence ID" value="BAM01908.1"/>
    <property type="molecule type" value="Genomic_DNA"/>
</dbReference>
<dbReference type="GO" id="GO:0042245">
    <property type="term" value="P:RNA repair"/>
    <property type="evidence" value="ECO:0007669"/>
    <property type="project" value="UniProtKB-KW"/>
</dbReference>
<evidence type="ECO:0000313" key="15">
    <source>
        <dbReference type="EMBL" id="BAM01908.1"/>
    </source>
</evidence>
<feature type="binding site" evidence="11">
    <location>
        <begin position="204"/>
        <end position="208"/>
    </location>
    <ligand>
        <name>GMP</name>
        <dbReference type="ChEBI" id="CHEBI:58115"/>
    </ligand>
</feature>
<evidence type="ECO:0000256" key="2">
    <source>
        <dbReference type="ARBA" id="ARBA00022598"/>
    </source>
</evidence>
<evidence type="ECO:0000256" key="11">
    <source>
        <dbReference type="PIRSR" id="PIRSR601233-2"/>
    </source>
</evidence>
<reference evidence="15 16" key="1">
    <citation type="submission" date="2012-02" db="EMBL/GenBank/DDBJ databases">
        <title>Complete genome sequence of Caldilinea aerophila DSM 14535 (= NBRC 102666).</title>
        <authorList>
            <person name="Oguchi A."/>
            <person name="Hosoyama A."/>
            <person name="Sekine M."/>
            <person name="Fukai R."/>
            <person name="Kato Y."/>
            <person name="Nakamura S."/>
            <person name="Hanada S."/>
            <person name="Yamazaki S."/>
            <person name="Fujita N."/>
        </authorList>
    </citation>
    <scope>NUCLEOTIDE SEQUENCE [LARGE SCALE GENOMIC DNA]</scope>
    <source>
        <strain evidence="16">DSM 14535 / JCM 11387 / NBRC 104270 / STL-6-O1</strain>
    </source>
</reference>
<evidence type="ECO:0000256" key="5">
    <source>
        <dbReference type="ARBA" id="ARBA00022800"/>
    </source>
</evidence>
<feature type="binding site" evidence="11">
    <location>
        <position position="483"/>
    </location>
    <ligand>
        <name>GMP</name>
        <dbReference type="ChEBI" id="CHEBI:58115"/>
    </ligand>
</feature>
<dbReference type="PANTHER" id="PTHR11118:SF1">
    <property type="entry name" value="RNA-SPLICING LIGASE RTCB HOMOLOG"/>
    <property type="match status" value="1"/>
</dbReference>
<dbReference type="GO" id="GO:0006396">
    <property type="term" value="P:RNA processing"/>
    <property type="evidence" value="ECO:0007669"/>
    <property type="project" value="InterPro"/>
</dbReference>
<dbReference type="GO" id="GO:0170057">
    <property type="term" value="F:RNA ligase (GTP) activity"/>
    <property type="evidence" value="ECO:0007669"/>
    <property type="project" value="UniProtKB-EC"/>
</dbReference>
<feature type="binding site" evidence="11">
    <location>
        <begin position="381"/>
        <end position="384"/>
    </location>
    <ligand>
        <name>GMP</name>
        <dbReference type="ChEBI" id="CHEBI:58115"/>
    </ligand>
</feature>
<dbReference type="FunFam" id="3.90.1860.10:FF:000001">
    <property type="entry name" value="tRNA-splicing ligase RtcB homolog"/>
    <property type="match status" value="1"/>
</dbReference>
<dbReference type="RefSeq" id="WP_014435131.1">
    <property type="nucleotide sequence ID" value="NC_017079.1"/>
</dbReference>
<evidence type="ECO:0000256" key="9">
    <source>
        <dbReference type="ARBA" id="ARBA00049514"/>
    </source>
</evidence>